<dbReference type="EMBL" id="JAJEQX010000007">
    <property type="protein sequence ID" value="MCC2253973.1"/>
    <property type="molecule type" value="Genomic_DNA"/>
</dbReference>
<protein>
    <submittedName>
        <fullName evidence="1">Uncharacterized protein</fullName>
    </submittedName>
</protein>
<dbReference type="SUPFAM" id="SSF51338">
    <property type="entry name" value="Composite domain of metallo-dependent hydrolases"/>
    <property type="match status" value="1"/>
</dbReference>
<gene>
    <name evidence="1" type="ORF">LKD70_05905</name>
</gene>
<name>A0ABS8FVG6_9FIRM</name>
<comment type="caution">
    <text evidence="1">The sequence shown here is derived from an EMBL/GenBank/DDBJ whole genome shotgun (WGS) entry which is preliminary data.</text>
</comment>
<reference evidence="1 2" key="1">
    <citation type="submission" date="2021-10" db="EMBL/GenBank/DDBJ databases">
        <title>Anaerobic single-cell dispensing facilitates the cultivation of human gut bacteria.</title>
        <authorList>
            <person name="Afrizal A."/>
        </authorList>
    </citation>
    <scope>NUCLEOTIDE SEQUENCE [LARGE SCALE GENOMIC DNA]</scope>
    <source>
        <strain evidence="1 2">CLA-AA-H200</strain>
    </source>
</reference>
<evidence type="ECO:0000313" key="1">
    <source>
        <dbReference type="EMBL" id="MCC2253973.1"/>
    </source>
</evidence>
<evidence type="ECO:0000313" key="2">
    <source>
        <dbReference type="Proteomes" id="UP001198151"/>
    </source>
</evidence>
<proteinExistence type="predicted"/>
<keyword evidence="2" id="KW-1185">Reference proteome</keyword>
<dbReference type="Proteomes" id="UP001198151">
    <property type="component" value="Unassembled WGS sequence"/>
</dbReference>
<organism evidence="1 2">
    <name type="scientific">Ruminococcus turbiniformis</name>
    <dbReference type="NCBI Taxonomy" id="2881258"/>
    <lineage>
        <taxon>Bacteria</taxon>
        <taxon>Bacillati</taxon>
        <taxon>Bacillota</taxon>
        <taxon>Clostridia</taxon>
        <taxon>Eubacteriales</taxon>
        <taxon>Oscillospiraceae</taxon>
        <taxon>Ruminococcus</taxon>
    </lineage>
</organism>
<dbReference type="InterPro" id="IPR011059">
    <property type="entry name" value="Metal-dep_hydrolase_composite"/>
</dbReference>
<dbReference type="RefSeq" id="WP_227707107.1">
    <property type="nucleotide sequence ID" value="NZ_JAJEQX010000007.1"/>
</dbReference>
<sequence>MDWKSHILPPWENVPWFIPTNVIIIEEEKRKVKRGCKNRFVVKYNAPAPVAEDNIDAHMLFGMNGSNVRLTICGGKTVAKDGEAVGLDEEKVLYEAEKEAEKLWERF</sequence>
<accession>A0ABS8FVG6</accession>
<dbReference type="Gene3D" id="2.30.40.10">
    <property type="entry name" value="Urease, subunit C, domain 1"/>
    <property type="match status" value="1"/>
</dbReference>